<dbReference type="InterPro" id="IPR000916">
    <property type="entry name" value="Bet_v_I/MLP"/>
</dbReference>
<dbReference type="OMA" id="HHVANAT"/>
<feature type="domain" description="Bet v I/Major latex protein" evidence="1">
    <location>
        <begin position="2"/>
        <end position="151"/>
    </location>
</feature>
<dbReference type="OrthoDB" id="1847301at2759"/>
<keyword evidence="3" id="KW-1185">Reference proteome</keyword>
<dbReference type="GO" id="GO:0006952">
    <property type="term" value="P:defense response"/>
    <property type="evidence" value="ECO:0007669"/>
    <property type="project" value="InterPro"/>
</dbReference>
<dbReference type="InterPro" id="IPR051761">
    <property type="entry name" value="MLP-like_ligand-binding"/>
</dbReference>
<evidence type="ECO:0000259" key="1">
    <source>
        <dbReference type="SMART" id="SM01037"/>
    </source>
</evidence>
<reference evidence="2 3" key="2">
    <citation type="journal article" date="2009" name="PLoS ONE">
        <title>An integrated genetic and cytogenetic map of the cucumber genome.</title>
        <authorList>
            <person name="Ren Y."/>
            <person name="Zhang Z."/>
            <person name="Liu J."/>
            <person name="Staub J.E."/>
            <person name="Han Y."/>
            <person name="Cheng Z."/>
            <person name="Li X."/>
            <person name="Lu J."/>
            <person name="Miao H."/>
            <person name="Kang H."/>
            <person name="Xie B."/>
            <person name="Gu X."/>
            <person name="Wang X."/>
            <person name="Du Y."/>
            <person name="Jin W."/>
            <person name="Huang S."/>
        </authorList>
    </citation>
    <scope>NUCLEOTIDE SEQUENCE [LARGE SCALE GENOMIC DNA]</scope>
    <source>
        <strain evidence="3">cv. 9930</strain>
    </source>
</reference>
<dbReference type="SMR" id="A0A0A0KMB4"/>
<dbReference type="SUPFAM" id="SSF55961">
    <property type="entry name" value="Bet v1-like"/>
    <property type="match status" value="1"/>
</dbReference>
<dbReference type="InterPro" id="IPR023393">
    <property type="entry name" value="START-like_dom_sf"/>
</dbReference>
<reference evidence="2 3" key="1">
    <citation type="journal article" date="2009" name="Nat. Genet.">
        <title>The genome of the cucumber, Cucumis sativus L.</title>
        <authorList>
            <person name="Huang S."/>
            <person name="Li R."/>
            <person name="Zhang Z."/>
            <person name="Li L."/>
            <person name="Gu X."/>
            <person name="Fan W."/>
            <person name="Lucas W.J."/>
            <person name="Wang X."/>
            <person name="Xie B."/>
            <person name="Ni P."/>
            <person name="Ren Y."/>
            <person name="Zhu H."/>
            <person name="Li J."/>
            <person name="Lin K."/>
            <person name="Jin W."/>
            <person name="Fei Z."/>
            <person name="Li G."/>
            <person name="Staub J."/>
            <person name="Kilian A."/>
            <person name="van der Vossen E.A."/>
            <person name="Wu Y."/>
            <person name="Guo J."/>
            <person name="He J."/>
            <person name="Jia Z."/>
            <person name="Ren Y."/>
            <person name="Tian G."/>
            <person name="Lu Y."/>
            <person name="Ruan J."/>
            <person name="Qian W."/>
            <person name="Wang M."/>
            <person name="Huang Q."/>
            <person name="Li B."/>
            <person name="Xuan Z."/>
            <person name="Cao J."/>
            <person name="Asan"/>
            <person name="Wu Z."/>
            <person name="Zhang J."/>
            <person name="Cai Q."/>
            <person name="Bai Y."/>
            <person name="Zhao B."/>
            <person name="Han Y."/>
            <person name="Li Y."/>
            <person name="Li X."/>
            <person name="Wang S."/>
            <person name="Shi Q."/>
            <person name="Liu S."/>
            <person name="Cho W.K."/>
            <person name="Kim J.Y."/>
            <person name="Xu Y."/>
            <person name="Heller-Uszynska K."/>
            <person name="Miao H."/>
            <person name="Cheng Z."/>
            <person name="Zhang S."/>
            <person name="Wu J."/>
            <person name="Yang Y."/>
            <person name="Kang H."/>
            <person name="Li M."/>
            <person name="Liang H."/>
            <person name="Ren X."/>
            <person name="Shi Z."/>
            <person name="Wen M."/>
            <person name="Jian M."/>
            <person name="Yang H."/>
            <person name="Zhang G."/>
            <person name="Yang Z."/>
            <person name="Chen R."/>
            <person name="Liu S."/>
            <person name="Li J."/>
            <person name="Ma L."/>
            <person name="Liu H."/>
            <person name="Zhou Y."/>
            <person name="Zhao J."/>
            <person name="Fang X."/>
            <person name="Li G."/>
            <person name="Fang L."/>
            <person name="Li Y."/>
            <person name="Liu D."/>
            <person name="Zheng H."/>
            <person name="Zhang Y."/>
            <person name="Qin N."/>
            <person name="Li Z."/>
            <person name="Yang G."/>
            <person name="Yang S."/>
            <person name="Bolund L."/>
            <person name="Kristiansen K."/>
            <person name="Zheng H."/>
            <person name="Li S."/>
            <person name="Zhang X."/>
            <person name="Yang H."/>
            <person name="Wang J."/>
            <person name="Sun R."/>
            <person name="Zhang B."/>
            <person name="Jiang S."/>
            <person name="Wang J."/>
            <person name="Du Y."/>
            <person name="Li S."/>
        </authorList>
    </citation>
    <scope>NUCLEOTIDE SEQUENCE [LARGE SCALE GENOMIC DNA]</scope>
    <source>
        <strain evidence="3">cv. 9930</strain>
    </source>
</reference>
<sequence>MSITGKVEAHIEMKAAASKLHEMIVKRPHHISNASGDKIQGCRLHQGEWGKVGSIVYWDYFHDGEAKVGKHVIEAVDEEKNMVVYKVLEADLLKNYKDFRFIMQFTPKGEGSIAHCTLEYEKLHGKVPDSHSMLKLCEEVCKDLDAHLMEGN</sequence>
<accession>A0A0A0KMB4</accession>
<evidence type="ECO:0000313" key="3">
    <source>
        <dbReference type="Proteomes" id="UP000029981"/>
    </source>
</evidence>
<dbReference type="AlphaFoldDB" id="A0A0A0KMB4"/>
<proteinExistence type="predicted"/>
<dbReference type="Pfam" id="PF00407">
    <property type="entry name" value="Bet_v_1"/>
    <property type="match status" value="1"/>
</dbReference>
<dbReference type="Gramene" id="KGN50810">
    <property type="protein sequence ID" value="KGN50810"/>
    <property type="gene ID" value="Csa_5G266880"/>
</dbReference>
<dbReference type="PANTHER" id="PTHR31907">
    <property type="entry name" value="MLP-LIKE PROTEIN 423"/>
    <property type="match status" value="1"/>
</dbReference>
<organism evidence="2 3">
    <name type="scientific">Cucumis sativus</name>
    <name type="common">Cucumber</name>
    <dbReference type="NCBI Taxonomy" id="3659"/>
    <lineage>
        <taxon>Eukaryota</taxon>
        <taxon>Viridiplantae</taxon>
        <taxon>Streptophyta</taxon>
        <taxon>Embryophyta</taxon>
        <taxon>Tracheophyta</taxon>
        <taxon>Spermatophyta</taxon>
        <taxon>Magnoliopsida</taxon>
        <taxon>eudicotyledons</taxon>
        <taxon>Gunneridae</taxon>
        <taxon>Pentapetalae</taxon>
        <taxon>rosids</taxon>
        <taxon>fabids</taxon>
        <taxon>Cucurbitales</taxon>
        <taxon>Cucurbitaceae</taxon>
        <taxon>Benincaseae</taxon>
        <taxon>Cucumis</taxon>
    </lineage>
</organism>
<reference evidence="2 3" key="4">
    <citation type="journal article" date="2011" name="BMC Genomics">
        <title>RNA-Seq improves annotation of protein-coding genes in the cucumber genome.</title>
        <authorList>
            <person name="Li Z."/>
            <person name="Zhang Z."/>
            <person name="Yan P."/>
            <person name="Huang S."/>
            <person name="Fei Z."/>
            <person name="Lin K."/>
        </authorList>
    </citation>
    <scope>NUCLEOTIDE SEQUENCE [LARGE SCALE GENOMIC DNA]</scope>
    <source>
        <strain evidence="3">cv. 9930</strain>
    </source>
</reference>
<dbReference type="eggNOG" id="ENOG502RN75">
    <property type="taxonomic scope" value="Eukaryota"/>
</dbReference>
<dbReference type="Gene3D" id="3.30.530.20">
    <property type="match status" value="1"/>
</dbReference>
<dbReference type="SMART" id="SM01037">
    <property type="entry name" value="Bet_v_1"/>
    <property type="match status" value="1"/>
</dbReference>
<reference evidence="2 3" key="3">
    <citation type="journal article" date="2010" name="BMC Genomics">
        <title>Transcriptome sequencing and comparative analysis of cucumber flowers with different sex types.</title>
        <authorList>
            <person name="Guo S."/>
            <person name="Zheng Y."/>
            <person name="Joung J.G."/>
            <person name="Liu S."/>
            <person name="Zhang Z."/>
            <person name="Crasta O.R."/>
            <person name="Sobral B.W."/>
            <person name="Xu Y."/>
            <person name="Huang S."/>
            <person name="Fei Z."/>
        </authorList>
    </citation>
    <scope>NUCLEOTIDE SEQUENCE [LARGE SCALE GENOMIC DNA]</scope>
    <source>
        <strain evidence="3">cv. 9930</strain>
    </source>
</reference>
<protein>
    <recommendedName>
        <fullName evidence="1">Bet v I/Major latex protein domain-containing protein</fullName>
    </recommendedName>
</protein>
<evidence type="ECO:0000313" key="2">
    <source>
        <dbReference type="EMBL" id="KGN50810.1"/>
    </source>
</evidence>
<dbReference type="STRING" id="3659.A0A0A0KMB4"/>
<name>A0A0A0KMB4_CUCSA</name>
<dbReference type="CDD" id="cd07816">
    <property type="entry name" value="Bet_v1-like"/>
    <property type="match status" value="1"/>
</dbReference>
<dbReference type="EMBL" id="CM002926">
    <property type="protein sequence ID" value="KGN50810.1"/>
    <property type="molecule type" value="Genomic_DNA"/>
</dbReference>
<dbReference type="KEGG" id="csv:101211747"/>
<gene>
    <name evidence="2" type="ORF">Csa_5G266880</name>
</gene>
<dbReference type="Proteomes" id="UP000029981">
    <property type="component" value="Chromosome 5"/>
</dbReference>